<dbReference type="Proteomes" id="UP000693970">
    <property type="component" value="Unassembled WGS sequence"/>
</dbReference>
<keyword evidence="7" id="KW-1185">Reference proteome</keyword>
<dbReference type="GO" id="GO:0016018">
    <property type="term" value="F:cyclosporin A binding"/>
    <property type="evidence" value="ECO:0007669"/>
    <property type="project" value="TreeGrafter"/>
</dbReference>
<accession>A0A9K3Q1D6</accession>
<dbReference type="FunFam" id="2.40.100.10:FF:000025">
    <property type="entry name" value="Peptidyl-prolyl cis-trans isomerase CYP19-2"/>
    <property type="match status" value="1"/>
</dbReference>
<evidence type="ECO:0000256" key="2">
    <source>
        <dbReference type="ARBA" id="ARBA00013194"/>
    </source>
</evidence>
<dbReference type="PROSITE" id="PS50072">
    <property type="entry name" value="CSA_PPIASE_2"/>
    <property type="match status" value="1"/>
</dbReference>
<proteinExistence type="predicted"/>
<name>A0A9K3Q1D6_9STRA</name>
<dbReference type="GO" id="GO:0003755">
    <property type="term" value="F:peptidyl-prolyl cis-trans isomerase activity"/>
    <property type="evidence" value="ECO:0007669"/>
    <property type="project" value="UniProtKB-KW"/>
</dbReference>
<evidence type="ECO:0000256" key="3">
    <source>
        <dbReference type="ARBA" id="ARBA00023110"/>
    </source>
</evidence>
<dbReference type="EMBL" id="JAGRRH010000007">
    <property type="protein sequence ID" value="KAG7366925.1"/>
    <property type="molecule type" value="Genomic_DNA"/>
</dbReference>
<dbReference type="GO" id="GO:0005737">
    <property type="term" value="C:cytoplasm"/>
    <property type="evidence" value="ECO:0007669"/>
    <property type="project" value="TreeGrafter"/>
</dbReference>
<evidence type="ECO:0000256" key="4">
    <source>
        <dbReference type="ARBA" id="ARBA00023235"/>
    </source>
</evidence>
<organism evidence="6 7">
    <name type="scientific">Nitzschia inconspicua</name>
    <dbReference type="NCBI Taxonomy" id="303405"/>
    <lineage>
        <taxon>Eukaryota</taxon>
        <taxon>Sar</taxon>
        <taxon>Stramenopiles</taxon>
        <taxon>Ochrophyta</taxon>
        <taxon>Bacillariophyta</taxon>
        <taxon>Bacillariophyceae</taxon>
        <taxon>Bacillariophycidae</taxon>
        <taxon>Bacillariales</taxon>
        <taxon>Bacillariaceae</taxon>
        <taxon>Nitzschia</taxon>
    </lineage>
</organism>
<feature type="domain" description="PPIase cyclophilin-type" evidence="5">
    <location>
        <begin position="86"/>
        <end position="246"/>
    </location>
</feature>
<gene>
    <name evidence="6" type="ORF">IV203_029595</name>
</gene>
<dbReference type="GO" id="GO:0006457">
    <property type="term" value="P:protein folding"/>
    <property type="evidence" value="ECO:0007669"/>
    <property type="project" value="InterPro"/>
</dbReference>
<evidence type="ECO:0000313" key="7">
    <source>
        <dbReference type="Proteomes" id="UP000693970"/>
    </source>
</evidence>
<dbReference type="AlphaFoldDB" id="A0A9K3Q1D6"/>
<evidence type="ECO:0000259" key="5">
    <source>
        <dbReference type="PROSITE" id="PS50072"/>
    </source>
</evidence>
<dbReference type="OrthoDB" id="407558at2759"/>
<comment type="caution">
    <text evidence="6">The sequence shown here is derived from an EMBL/GenBank/DDBJ whole genome shotgun (WGS) entry which is preliminary data.</text>
</comment>
<evidence type="ECO:0000313" key="6">
    <source>
        <dbReference type="EMBL" id="KAG7366925.1"/>
    </source>
</evidence>
<dbReference type="Pfam" id="PF00160">
    <property type="entry name" value="Pro_isomerase"/>
    <property type="match status" value="1"/>
</dbReference>
<comment type="catalytic activity">
    <reaction evidence="1">
        <text>[protein]-peptidylproline (omega=180) = [protein]-peptidylproline (omega=0)</text>
        <dbReference type="Rhea" id="RHEA:16237"/>
        <dbReference type="Rhea" id="RHEA-COMP:10747"/>
        <dbReference type="Rhea" id="RHEA-COMP:10748"/>
        <dbReference type="ChEBI" id="CHEBI:83833"/>
        <dbReference type="ChEBI" id="CHEBI:83834"/>
        <dbReference type="EC" id="5.2.1.8"/>
    </reaction>
</comment>
<keyword evidence="3" id="KW-0697">Rotamase</keyword>
<dbReference type="InterPro" id="IPR020892">
    <property type="entry name" value="Cyclophilin-type_PPIase_CS"/>
</dbReference>
<protein>
    <recommendedName>
        <fullName evidence="2">peptidylprolyl isomerase</fullName>
        <ecNumber evidence="2">5.2.1.8</ecNumber>
    </recommendedName>
</protein>
<evidence type="ECO:0000256" key="1">
    <source>
        <dbReference type="ARBA" id="ARBA00000971"/>
    </source>
</evidence>
<reference evidence="6" key="1">
    <citation type="journal article" date="2021" name="Sci. Rep.">
        <title>Diploid genomic architecture of Nitzschia inconspicua, an elite biomass production diatom.</title>
        <authorList>
            <person name="Oliver A."/>
            <person name="Podell S."/>
            <person name="Pinowska A."/>
            <person name="Traller J.C."/>
            <person name="Smith S.R."/>
            <person name="McClure R."/>
            <person name="Beliaev A."/>
            <person name="Bohutskyi P."/>
            <person name="Hill E.A."/>
            <person name="Rabines A."/>
            <person name="Zheng H."/>
            <person name="Allen L.Z."/>
            <person name="Kuo A."/>
            <person name="Grigoriev I.V."/>
            <person name="Allen A.E."/>
            <person name="Hazlebeck D."/>
            <person name="Allen E.E."/>
        </authorList>
    </citation>
    <scope>NUCLEOTIDE SEQUENCE</scope>
    <source>
        <strain evidence="6">Hildebrandi</strain>
    </source>
</reference>
<dbReference type="PANTHER" id="PTHR11071">
    <property type="entry name" value="PEPTIDYL-PROLYL CIS-TRANS ISOMERASE"/>
    <property type="match status" value="1"/>
</dbReference>
<sequence>MPVEKPTAETATFCFLDFDLDNYRSKLARAAAFVAATDTRYGFSSSHLFRLGGAEVSHRVQESYEMDHEWADSTKPIVTRPPIVGNRIVVKLLWDQAPLACENFATLCANGSDGKPAPTGQSGKPLTYRNSSVHRVVPKFIVQGGDFVFGNGSGGESVFNGKKFKDERLGLLAKHNKRGILSMGNSGKNSNSSQFFFTFAACPQCDGKHVVFGHIVSGWDVLNAMEAMGSSSGDPTASITIIDCGVWKPGEVPGAGFWYDHPDPDSYAGISPTFVVRPRVAVVAPSSAVVQKFEAALDACAVLTPVVVDSASESTQSRVISLLNDFAVDVVVVAPTCRQELALPLDVDTFWEGRTVVVQAKPVDALRELRQQTWLKDQEWQLDGIWT</sequence>
<dbReference type="PANTHER" id="PTHR11071:SF561">
    <property type="entry name" value="PEPTIDYL-PROLYL CIS-TRANS ISOMERASE D-RELATED"/>
    <property type="match status" value="1"/>
</dbReference>
<dbReference type="EC" id="5.2.1.8" evidence="2"/>
<keyword evidence="4 6" id="KW-0413">Isomerase</keyword>
<dbReference type="PROSITE" id="PS00170">
    <property type="entry name" value="CSA_PPIASE_1"/>
    <property type="match status" value="1"/>
</dbReference>
<reference evidence="6" key="2">
    <citation type="submission" date="2021-04" db="EMBL/GenBank/DDBJ databases">
        <authorList>
            <person name="Podell S."/>
        </authorList>
    </citation>
    <scope>NUCLEOTIDE SEQUENCE</scope>
    <source>
        <strain evidence="6">Hildebrandi</strain>
    </source>
</reference>
<dbReference type="InterPro" id="IPR002130">
    <property type="entry name" value="Cyclophilin-type_PPIase_dom"/>
</dbReference>